<dbReference type="GO" id="GO:0003964">
    <property type="term" value="F:RNA-directed DNA polymerase activity"/>
    <property type="evidence" value="ECO:0007669"/>
    <property type="project" value="UniProtKB-KW"/>
</dbReference>
<organism evidence="8 9">
    <name type="scientific">Mucuna pruriens</name>
    <name type="common">Velvet bean</name>
    <name type="synonym">Dolichos pruriens</name>
    <dbReference type="NCBI Taxonomy" id="157652"/>
    <lineage>
        <taxon>Eukaryota</taxon>
        <taxon>Viridiplantae</taxon>
        <taxon>Streptophyta</taxon>
        <taxon>Embryophyta</taxon>
        <taxon>Tracheophyta</taxon>
        <taxon>Spermatophyta</taxon>
        <taxon>Magnoliopsida</taxon>
        <taxon>eudicotyledons</taxon>
        <taxon>Gunneridae</taxon>
        <taxon>Pentapetalae</taxon>
        <taxon>rosids</taxon>
        <taxon>fabids</taxon>
        <taxon>Fabales</taxon>
        <taxon>Fabaceae</taxon>
        <taxon>Papilionoideae</taxon>
        <taxon>50 kb inversion clade</taxon>
        <taxon>NPAAA clade</taxon>
        <taxon>indigoferoid/millettioid clade</taxon>
        <taxon>Phaseoleae</taxon>
        <taxon>Mucuna</taxon>
    </lineage>
</organism>
<evidence type="ECO:0000256" key="4">
    <source>
        <dbReference type="ARBA" id="ARBA00022759"/>
    </source>
</evidence>
<keyword evidence="6" id="KW-0695">RNA-directed DNA polymerase</keyword>
<dbReference type="Proteomes" id="UP000257109">
    <property type="component" value="Unassembled WGS sequence"/>
</dbReference>
<dbReference type="InterPro" id="IPR041373">
    <property type="entry name" value="RT_RNaseH"/>
</dbReference>
<keyword evidence="4" id="KW-0255">Endonuclease</keyword>
<evidence type="ECO:0000256" key="6">
    <source>
        <dbReference type="ARBA" id="ARBA00022918"/>
    </source>
</evidence>
<dbReference type="SUPFAM" id="SSF56672">
    <property type="entry name" value="DNA/RNA polymerases"/>
    <property type="match status" value="1"/>
</dbReference>
<dbReference type="GO" id="GO:0004519">
    <property type="term" value="F:endonuclease activity"/>
    <property type="evidence" value="ECO:0007669"/>
    <property type="project" value="UniProtKB-KW"/>
</dbReference>
<comment type="caution">
    <text evidence="8">The sequence shown here is derived from an EMBL/GenBank/DDBJ whole genome shotgun (WGS) entry which is preliminary data.</text>
</comment>
<evidence type="ECO:0000256" key="3">
    <source>
        <dbReference type="ARBA" id="ARBA00022722"/>
    </source>
</evidence>
<evidence type="ECO:0000313" key="9">
    <source>
        <dbReference type="Proteomes" id="UP000257109"/>
    </source>
</evidence>
<dbReference type="InterPro" id="IPR043128">
    <property type="entry name" value="Rev_trsase/Diguanyl_cyclase"/>
</dbReference>
<evidence type="ECO:0000256" key="1">
    <source>
        <dbReference type="ARBA" id="ARBA00022679"/>
    </source>
</evidence>
<dbReference type="InterPro" id="IPR043502">
    <property type="entry name" value="DNA/RNA_pol_sf"/>
</dbReference>
<name>A0A371GMU5_MUCPR</name>
<dbReference type="PANTHER" id="PTHR34072:SF52">
    <property type="entry name" value="RIBONUCLEASE H"/>
    <property type="match status" value="1"/>
</dbReference>
<dbReference type="AlphaFoldDB" id="A0A371GMU5"/>
<gene>
    <name evidence="8" type="primary">pol</name>
    <name evidence="8" type="ORF">CR513_26337</name>
</gene>
<dbReference type="PANTHER" id="PTHR34072">
    <property type="entry name" value="ENZYMATIC POLYPROTEIN-RELATED"/>
    <property type="match status" value="1"/>
</dbReference>
<dbReference type="GO" id="GO:0016787">
    <property type="term" value="F:hydrolase activity"/>
    <property type="evidence" value="ECO:0007669"/>
    <property type="project" value="UniProtKB-KW"/>
</dbReference>
<keyword evidence="5" id="KW-0378">Hydrolase</keyword>
<accession>A0A371GMU5</accession>
<reference evidence="8" key="1">
    <citation type="submission" date="2018-05" db="EMBL/GenBank/DDBJ databases">
        <title>Draft genome of Mucuna pruriens seed.</title>
        <authorList>
            <person name="Nnadi N.E."/>
            <person name="Vos R."/>
            <person name="Hasami M.H."/>
            <person name="Devisetty U.K."/>
            <person name="Aguiy J.C."/>
        </authorList>
    </citation>
    <scope>NUCLEOTIDE SEQUENCE [LARGE SCALE GENOMIC DNA]</scope>
    <source>
        <strain evidence="8">JCA_2017</strain>
    </source>
</reference>
<evidence type="ECO:0000256" key="2">
    <source>
        <dbReference type="ARBA" id="ARBA00022695"/>
    </source>
</evidence>
<feature type="non-terminal residue" evidence="8">
    <location>
        <position position="1"/>
    </location>
</feature>
<keyword evidence="3" id="KW-0540">Nuclease</keyword>
<evidence type="ECO:0000313" key="8">
    <source>
        <dbReference type="EMBL" id="RDX91653.1"/>
    </source>
</evidence>
<proteinExistence type="predicted"/>
<keyword evidence="1" id="KW-0808">Transferase</keyword>
<sequence>MVSIFSELLESCIEVFMDDFKVYSHSFGACLECLSRVLDRLTRPKLILLLLFLTPHLCGKFVLSLDNASFYKKFIHNFSKIALPLSNLLQQDIEFVFDQPTSWQAFPYYSLCILHIRFGQANYTTTKKELLAIAFALDKFHSYLLGSKIVVFSNHATLKFLLKMPNVKPRLICWMLLFKEFDIEIKDKSLQRT</sequence>
<keyword evidence="9" id="KW-1185">Reference proteome</keyword>
<evidence type="ECO:0000256" key="5">
    <source>
        <dbReference type="ARBA" id="ARBA00022801"/>
    </source>
</evidence>
<protein>
    <submittedName>
        <fullName evidence="8">Retrovirus-related Pol polyprotein from transposon 17.6</fullName>
    </submittedName>
</protein>
<keyword evidence="2" id="KW-0548">Nucleotidyltransferase</keyword>
<evidence type="ECO:0000259" key="7">
    <source>
        <dbReference type="Pfam" id="PF17917"/>
    </source>
</evidence>
<dbReference type="EMBL" id="QJKJ01005065">
    <property type="protein sequence ID" value="RDX91653.1"/>
    <property type="molecule type" value="Genomic_DNA"/>
</dbReference>
<dbReference type="Gene3D" id="3.30.70.270">
    <property type="match status" value="2"/>
</dbReference>
<dbReference type="Pfam" id="PF17917">
    <property type="entry name" value="RT_RNaseH"/>
    <property type="match status" value="1"/>
</dbReference>
<feature type="domain" description="Reverse transcriptase RNase H-like" evidence="7">
    <location>
        <begin position="120"/>
        <end position="181"/>
    </location>
</feature>